<proteinExistence type="predicted"/>
<dbReference type="CDD" id="cd01647">
    <property type="entry name" value="RT_LTR"/>
    <property type="match status" value="1"/>
</dbReference>
<dbReference type="OMA" id="ELIPMRI"/>
<dbReference type="InterPro" id="IPR043128">
    <property type="entry name" value="Rev_trsase/Diguanyl_cyclase"/>
</dbReference>
<evidence type="ECO:0000313" key="1">
    <source>
        <dbReference type="EnsemblPlants" id="Solyc12g040795.1.1"/>
    </source>
</evidence>
<dbReference type="InterPro" id="IPR043502">
    <property type="entry name" value="DNA/RNA_pol_sf"/>
</dbReference>
<dbReference type="PANTHER" id="PTHR24559:SF432">
    <property type="entry name" value="RNA-DIRECTED DNA POLYMERASE HOMOLOG"/>
    <property type="match status" value="1"/>
</dbReference>
<dbReference type="PANTHER" id="PTHR24559">
    <property type="entry name" value="TRANSPOSON TY3-I GAG-POL POLYPROTEIN"/>
    <property type="match status" value="1"/>
</dbReference>
<accession>A0A3Q7JVQ2</accession>
<name>A0A3Q7JVQ2_SOLLC</name>
<sequence length="119" mass="13978">MNQGQGKLGLGPLLNFGNDQELIPMRIVNEWRTCMEYRELNNATRKDHYLIPFVDQMLDRLAGYNQILIAPEDQEKTTFTCPYGTYDFKHMPFEFCNAPVAFLRCMMAIFHDMVEDFLE</sequence>
<dbReference type="AlphaFoldDB" id="A0A3Q7JVQ2"/>
<dbReference type="Gramene" id="Solyc12g040795.1.1">
    <property type="protein sequence ID" value="Solyc12g040795.1.1"/>
    <property type="gene ID" value="Solyc12g040795.1"/>
</dbReference>
<protein>
    <recommendedName>
        <fullName evidence="3">Reverse transcriptase domain-containing protein</fullName>
    </recommendedName>
</protein>
<dbReference type="Gene3D" id="3.30.70.270">
    <property type="match status" value="1"/>
</dbReference>
<evidence type="ECO:0000313" key="2">
    <source>
        <dbReference type="Proteomes" id="UP000004994"/>
    </source>
</evidence>
<dbReference type="Gene3D" id="3.10.10.10">
    <property type="entry name" value="HIV Type 1 Reverse Transcriptase, subunit A, domain 1"/>
    <property type="match status" value="1"/>
</dbReference>
<evidence type="ECO:0008006" key="3">
    <source>
        <dbReference type="Google" id="ProtNLM"/>
    </source>
</evidence>
<dbReference type="InterPro" id="IPR053134">
    <property type="entry name" value="RNA-dir_DNA_polymerase"/>
</dbReference>
<dbReference type="EnsemblPlants" id="Solyc12g040795.1.1">
    <property type="protein sequence ID" value="Solyc12g040795.1.1"/>
    <property type="gene ID" value="Solyc12g040795.1"/>
</dbReference>
<keyword evidence="2" id="KW-1185">Reference proteome</keyword>
<dbReference type="STRING" id="4081.A0A3Q7JVQ2"/>
<reference evidence="1" key="1">
    <citation type="journal article" date="2012" name="Nature">
        <title>The tomato genome sequence provides insights into fleshy fruit evolution.</title>
        <authorList>
            <consortium name="Tomato Genome Consortium"/>
        </authorList>
    </citation>
    <scope>NUCLEOTIDE SEQUENCE [LARGE SCALE GENOMIC DNA]</scope>
    <source>
        <strain evidence="1">cv. Heinz 1706</strain>
    </source>
</reference>
<dbReference type="InParanoid" id="A0A3Q7JVQ2"/>
<dbReference type="Proteomes" id="UP000004994">
    <property type="component" value="Chromosome 12"/>
</dbReference>
<reference evidence="1" key="2">
    <citation type="submission" date="2019-01" db="UniProtKB">
        <authorList>
            <consortium name="EnsemblPlants"/>
        </authorList>
    </citation>
    <scope>IDENTIFICATION</scope>
    <source>
        <strain evidence="1">cv. Heinz 1706</strain>
    </source>
</reference>
<dbReference type="SUPFAM" id="SSF56672">
    <property type="entry name" value="DNA/RNA polymerases"/>
    <property type="match status" value="1"/>
</dbReference>
<organism evidence="1">
    <name type="scientific">Solanum lycopersicum</name>
    <name type="common">Tomato</name>
    <name type="synonym">Lycopersicon esculentum</name>
    <dbReference type="NCBI Taxonomy" id="4081"/>
    <lineage>
        <taxon>Eukaryota</taxon>
        <taxon>Viridiplantae</taxon>
        <taxon>Streptophyta</taxon>
        <taxon>Embryophyta</taxon>
        <taxon>Tracheophyta</taxon>
        <taxon>Spermatophyta</taxon>
        <taxon>Magnoliopsida</taxon>
        <taxon>eudicotyledons</taxon>
        <taxon>Gunneridae</taxon>
        <taxon>Pentapetalae</taxon>
        <taxon>asterids</taxon>
        <taxon>lamiids</taxon>
        <taxon>Solanales</taxon>
        <taxon>Solanaceae</taxon>
        <taxon>Solanoideae</taxon>
        <taxon>Solaneae</taxon>
        <taxon>Solanum</taxon>
        <taxon>Solanum subgen. Lycopersicon</taxon>
    </lineage>
</organism>